<dbReference type="EMBL" id="GEVL01010563">
    <property type="protein sequence ID" value="JAU66778.1"/>
    <property type="molecule type" value="Transcribed_RNA"/>
</dbReference>
<feature type="region of interest" description="Disordered" evidence="1">
    <location>
        <begin position="72"/>
        <end position="120"/>
    </location>
</feature>
<evidence type="ECO:0000256" key="1">
    <source>
        <dbReference type="SAM" id="MobiDB-lite"/>
    </source>
</evidence>
<feature type="region of interest" description="Disordered" evidence="1">
    <location>
        <begin position="134"/>
        <end position="170"/>
    </location>
</feature>
<feature type="compositionally biased region" description="Polar residues" evidence="1">
    <location>
        <begin position="72"/>
        <end position="89"/>
    </location>
</feature>
<protein>
    <submittedName>
        <fullName evidence="2">Uncharacterized protein</fullName>
    </submittedName>
</protein>
<feature type="compositionally biased region" description="Basic and acidic residues" evidence="1">
    <location>
        <begin position="493"/>
        <end position="502"/>
    </location>
</feature>
<feature type="compositionally biased region" description="Basic and acidic residues" evidence="1">
    <location>
        <begin position="92"/>
        <end position="106"/>
    </location>
</feature>
<feature type="compositionally biased region" description="Polar residues" evidence="1">
    <location>
        <begin position="142"/>
        <end position="151"/>
    </location>
</feature>
<feature type="region of interest" description="Disordered" evidence="1">
    <location>
        <begin position="447"/>
        <end position="518"/>
    </location>
</feature>
<dbReference type="AlphaFoldDB" id="A0A1J3HEY8"/>
<name>A0A1J3HEY8_NOCCA</name>
<sequence length="518" mass="56990">MTNEHQSYLDMEEALNKAKLEIAELKANERNHDKFWSYIESKLLKSTNDNLLDLSSRFSVFEKLLQSTLNSFKAPTSDSAEPKSQTNPAQEDPAKEAVGKSHEDSQKVNGDATNQKHEDVETIFEKVGVSDDMLDSEPLRKTASSNDSNKNIVVDGEDTETDDSNSSQGDILIDTNDQLHRDFLLEIFSENTSAVHSYPPRDQENEYIWSLQFQEIYGSGVLSYQTPVSDYSSLQHSAEQFSQIDGAESSRLHHVTPSGQAYRDGYSEWHVDGTSTILSAPVDEQMKLTESEESGAMVGNLKPPDSEPVALGFGSGGTSTILHSQAPDYEPKVDKADVRQADVTPPCSVLDYSVLQHQARDVAAATTAPSQEAHLLPSRRDARQNIPAKPATHRDAVIVGQVPLSSNEDQLLTLLSKSDNTAQEDPAKSALVSVAFNMDRLKLLAKAKTKDCPSSRKRGGANKKRGQEAGPANNEVGQEAGPPNNEEEAGPPNREENQENKKSKFKRRPSMKNAHFDP</sequence>
<organism evidence="2">
    <name type="scientific">Noccaea caerulescens</name>
    <name type="common">Alpine penny-cress</name>
    <name type="synonym">Thlaspi caerulescens</name>
    <dbReference type="NCBI Taxonomy" id="107243"/>
    <lineage>
        <taxon>Eukaryota</taxon>
        <taxon>Viridiplantae</taxon>
        <taxon>Streptophyta</taxon>
        <taxon>Embryophyta</taxon>
        <taxon>Tracheophyta</taxon>
        <taxon>Spermatophyta</taxon>
        <taxon>Magnoliopsida</taxon>
        <taxon>eudicotyledons</taxon>
        <taxon>Gunneridae</taxon>
        <taxon>Pentapetalae</taxon>
        <taxon>rosids</taxon>
        <taxon>malvids</taxon>
        <taxon>Brassicales</taxon>
        <taxon>Brassicaceae</taxon>
        <taxon>Coluteocarpeae</taxon>
        <taxon>Noccaea</taxon>
    </lineage>
</organism>
<reference evidence="2" key="1">
    <citation type="submission" date="2016-07" db="EMBL/GenBank/DDBJ databases">
        <title>De novo transcriptome assembly of four accessions of the metal hyperaccumulator plant Noccaea caerulescens.</title>
        <authorList>
            <person name="Blande D."/>
            <person name="Halimaa P."/>
            <person name="Tervahauta A.I."/>
            <person name="Aarts M.G."/>
            <person name="Karenlampi S.O."/>
        </authorList>
    </citation>
    <scope>NUCLEOTIDE SEQUENCE</scope>
</reference>
<proteinExistence type="predicted"/>
<evidence type="ECO:0000313" key="2">
    <source>
        <dbReference type="EMBL" id="JAU66778.1"/>
    </source>
</evidence>
<gene>
    <name evidence="2" type="ORF">LE_TR2948_c14_g1_i1_g.8997</name>
</gene>
<feature type="compositionally biased region" description="Basic residues" evidence="1">
    <location>
        <begin position="455"/>
        <end position="464"/>
    </location>
</feature>
<accession>A0A1J3HEY8</accession>